<dbReference type="SMART" id="SM00418">
    <property type="entry name" value="HTH_ARSR"/>
    <property type="match status" value="1"/>
</dbReference>
<dbReference type="InterPro" id="IPR001845">
    <property type="entry name" value="HTH_ArsR_DNA-bd_dom"/>
</dbReference>
<dbReference type="GO" id="GO:0003700">
    <property type="term" value="F:DNA-binding transcription factor activity"/>
    <property type="evidence" value="ECO:0007669"/>
    <property type="project" value="InterPro"/>
</dbReference>
<name>A0AA97M1D0_9ACTN</name>
<dbReference type="Pfam" id="PF21234">
    <property type="entry name" value="Phosphatase-like_N"/>
    <property type="match status" value="1"/>
</dbReference>
<dbReference type="Pfam" id="PF01451">
    <property type="entry name" value="LMWPc"/>
    <property type="match status" value="1"/>
</dbReference>
<dbReference type="Proteomes" id="UP000265719">
    <property type="component" value="Chromosome"/>
</dbReference>
<evidence type="ECO:0000256" key="2">
    <source>
        <dbReference type="SAM" id="MobiDB-lite"/>
    </source>
</evidence>
<sequence>MLADATAQRLAAQLKLLGEPVRLRLMSLAEAAPASGVRAGELAAAFDLTQPTVSHHLKALNEAGLVACERDGNQLLYRATPAARRLLAVLRGLLGGDGGTLPDSADDLRGILDALGGAEEPRPSSPPRPSPRPLPGLLDPEDLLHRVQERLVIRFTGVFSAETVRRYLRDSYERLAASAAVTAHLPALTERFAADRLASIARREGLLHKAVPEVLFVCVHNAGRSQMAAGLLRSLAGERVVIRSAGSTPAEGVDSGVRAAMAEIGIDLAAEYPKPLTDDVVHAADIVVTMGCGDACPVYPGKRYLDWEIPEPANRSTVDVRGIRDEIERRIRTELLPELLHGAP</sequence>
<proteinExistence type="predicted"/>
<keyword evidence="1" id="KW-0059">Arsenical resistance</keyword>
<dbReference type="InterPro" id="IPR036390">
    <property type="entry name" value="WH_DNA-bd_sf"/>
</dbReference>
<dbReference type="SUPFAM" id="SSF52788">
    <property type="entry name" value="Phosphotyrosine protein phosphatases I"/>
    <property type="match status" value="1"/>
</dbReference>
<dbReference type="NCBIfam" id="NF046112">
    <property type="entry name" value="MSMEG_6209_Nter"/>
    <property type="match status" value="1"/>
</dbReference>
<dbReference type="PANTHER" id="PTHR43428:SF1">
    <property type="entry name" value="ARSENATE REDUCTASE"/>
    <property type="match status" value="1"/>
</dbReference>
<dbReference type="CDD" id="cd16345">
    <property type="entry name" value="LMWP_ArsC"/>
    <property type="match status" value="1"/>
</dbReference>
<organism evidence="4 5">
    <name type="scientific">Thermobifida halotolerans</name>
    <dbReference type="NCBI Taxonomy" id="483545"/>
    <lineage>
        <taxon>Bacteria</taxon>
        <taxon>Bacillati</taxon>
        <taxon>Actinomycetota</taxon>
        <taxon>Actinomycetes</taxon>
        <taxon>Streptosporangiales</taxon>
        <taxon>Nocardiopsidaceae</taxon>
        <taxon>Thermobifida</taxon>
    </lineage>
</organism>
<evidence type="ECO:0000256" key="1">
    <source>
        <dbReference type="ARBA" id="ARBA00022849"/>
    </source>
</evidence>
<dbReference type="EMBL" id="CP063196">
    <property type="protein sequence ID" value="UOE22117.1"/>
    <property type="molecule type" value="Genomic_DNA"/>
</dbReference>
<evidence type="ECO:0000313" key="4">
    <source>
        <dbReference type="EMBL" id="UOE22117.1"/>
    </source>
</evidence>
<dbReference type="Gene3D" id="1.10.8.1060">
    <property type="entry name" value="Corynebacterium glutamicum thioredoxin-dependent arsenate reductase, N-terminal domain"/>
    <property type="match status" value="1"/>
</dbReference>
<dbReference type="Gene3D" id="3.40.50.2300">
    <property type="match status" value="1"/>
</dbReference>
<dbReference type="InterPro" id="IPR023485">
    <property type="entry name" value="Ptyr_pPase"/>
</dbReference>
<dbReference type="InterPro" id="IPR011991">
    <property type="entry name" value="ArsR-like_HTH"/>
</dbReference>
<dbReference type="InterPro" id="IPR036196">
    <property type="entry name" value="Ptyr_pPase_sf"/>
</dbReference>
<dbReference type="CDD" id="cd00090">
    <property type="entry name" value="HTH_ARSR"/>
    <property type="match status" value="1"/>
</dbReference>
<dbReference type="GO" id="GO:0046685">
    <property type="term" value="P:response to arsenic-containing substance"/>
    <property type="evidence" value="ECO:0007669"/>
    <property type="project" value="UniProtKB-KW"/>
</dbReference>
<dbReference type="Pfam" id="PF01022">
    <property type="entry name" value="HTH_5"/>
    <property type="match status" value="1"/>
</dbReference>
<dbReference type="PANTHER" id="PTHR43428">
    <property type="entry name" value="ARSENATE REDUCTASE"/>
    <property type="match status" value="1"/>
</dbReference>
<dbReference type="NCBIfam" id="NF033788">
    <property type="entry name" value="HTH_metalloreg"/>
    <property type="match status" value="1"/>
</dbReference>
<dbReference type="PROSITE" id="PS50987">
    <property type="entry name" value="HTH_ARSR_2"/>
    <property type="match status" value="1"/>
</dbReference>
<dbReference type="PRINTS" id="PR00778">
    <property type="entry name" value="HTHARSR"/>
</dbReference>
<accession>A0AA97M1D0</accession>
<feature type="compositionally biased region" description="Pro residues" evidence="2">
    <location>
        <begin position="123"/>
        <end position="134"/>
    </location>
</feature>
<dbReference type="SMART" id="SM00226">
    <property type="entry name" value="LMWPc"/>
    <property type="match status" value="1"/>
</dbReference>
<dbReference type="SUPFAM" id="SSF46785">
    <property type="entry name" value="Winged helix' DNA-binding domain"/>
    <property type="match status" value="1"/>
</dbReference>
<keyword evidence="5" id="KW-1185">Reference proteome</keyword>
<dbReference type="InterPro" id="IPR048716">
    <property type="entry name" value="Phosphatase-like_N"/>
</dbReference>
<reference evidence="4" key="1">
    <citation type="submission" date="2020-10" db="EMBL/GenBank/DDBJ databases">
        <title>De novo genome project of the cellulose decomposer Thermobifida halotolerans type strain.</title>
        <authorList>
            <person name="Nagy I."/>
            <person name="Horvath B."/>
            <person name="Kukolya J."/>
            <person name="Nagy I."/>
            <person name="Orsini M."/>
        </authorList>
    </citation>
    <scope>NUCLEOTIDE SEQUENCE</scope>
    <source>
        <strain evidence="4">DSM 44931</strain>
    </source>
</reference>
<gene>
    <name evidence="4" type="ORF">NI17_017930</name>
</gene>
<dbReference type="AlphaFoldDB" id="A0AA97M1D0"/>
<feature type="region of interest" description="Disordered" evidence="2">
    <location>
        <begin position="115"/>
        <end position="139"/>
    </location>
</feature>
<evidence type="ECO:0000259" key="3">
    <source>
        <dbReference type="PROSITE" id="PS50987"/>
    </source>
</evidence>
<feature type="domain" description="HTH arsR-type" evidence="3">
    <location>
        <begin position="2"/>
        <end position="101"/>
    </location>
</feature>
<dbReference type="InterPro" id="IPR036388">
    <property type="entry name" value="WH-like_DNA-bd_sf"/>
</dbReference>
<dbReference type="KEGG" id="thao:NI17_017930"/>
<dbReference type="Gene3D" id="1.10.10.10">
    <property type="entry name" value="Winged helix-like DNA-binding domain superfamily/Winged helix DNA-binding domain"/>
    <property type="match status" value="1"/>
</dbReference>
<protein>
    <submittedName>
        <fullName evidence="4">Metalloregulator ArsR/SmtB family transcription factor</fullName>
    </submittedName>
</protein>
<evidence type="ECO:0000313" key="5">
    <source>
        <dbReference type="Proteomes" id="UP000265719"/>
    </source>
</evidence>